<accession>A0A318SRH6</accession>
<evidence type="ECO:0000256" key="2">
    <source>
        <dbReference type="ARBA" id="ARBA00022801"/>
    </source>
</evidence>
<dbReference type="GO" id="GO:0033389">
    <property type="term" value="P:putrescine biosynthetic process from arginine, via agmatine"/>
    <property type="evidence" value="ECO:0007669"/>
    <property type="project" value="TreeGrafter"/>
</dbReference>
<dbReference type="Proteomes" id="UP000248311">
    <property type="component" value="Unassembled WGS sequence"/>
</dbReference>
<evidence type="ECO:0000313" key="4">
    <source>
        <dbReference type="EMBL" id="PYE84420.1"/>
    </source>
</evidence>
<keyword evidence="2" id="KW-0378">Hydrolase</keyword>
<dbReference type="RefSeq" id="WP_110813519.1">
    <property type="nucleotide sequence ID" value="NZ_QJTE01000002.1"/>
</dbReference>
<dbReference type="Gene3D" id="3.40.800.10">
    <property type="entry name" value="Ureohydrolase domain"/>
    <property type="match status" value="1"/>
</dbReference>
<dbReference type="GO" id="GO:0046872">
    <property type="term" value="F:metal ion binding"/>
    <property type="evidence" value="ECO:0007669"/>
    <property type="project" value="UniProtKB-KW"/>
</dbReference>
<dbReference type="InterPro" id="IPR023696">
    <property type="entry name" value="Ureohydrolase_dom_sf"/>
</dbReference>
<dbReference type="PANTHER" id="PTHR11358">
    <property type="entry name" value="ARGINASE/AGMATINASE"/>
    <property type="match status" value="1"/>
</dbReference>
<dbReference type="GO" id="GO:0008783">
    <property type="term" value="F:agmatinase activity"/>
    <property type="evidence" value="ECO:0007669"/>
    <property type="project" value="TreeGrafter"/>
</dbReference>
<sequence length="310" mass="31828">MAAGTLGRMFGATQTGTFLGLPAARAEALEGARVAILGADTATPYPSVGAYCAGGPAAIRAGSGDLAANRGHVNFDHGALALPEGSAVDCGDIPLAQDPAETRMRIAEAIEAVARAGAVPVLLGGDDSIPIPVIEALGRASPEPLWIVQIDAHIDWRDEVEGERYGLSSTIRRASEMAHVEGIIQIGQRGIGSARMSDAEDARAWGATLVSGRAMAGGADPLATLPEGARVCVVFDCDALDPSIMPAIVARTAGGLGYWQAVDLVERIAARGRIAGLTMAEFMPERDIDGLGAATAAQLLTSWLGVLTRA</sequence>
<dbReference type="Pfam" id="PF00491">
    <property type="entry name" value="Arginase"/>
    <property type="match status" value="1"/>
</dbReference>
<gene>
    <name evidence="4" type="ORF">DFP88_102219</name>
</gene>
<evidence type="ECO:0000256" key="3">
    <source>
        <dbReference type="PROSITE-ProRule" id="PRU00742"/>
    </source>
</evidence>
<dbReference type="OrthoDB" id="9788689at2"/>
<reference evidence="4 5" key="1">
    <citation type="submission" date="2018-06" db="EMBL/GenBank/DDBJ databases">
        <title>Genomic Encyclopedia of Type Strains, Phase III (KMG-III): the genomes of soil and plant-associated and newly described type strains.</title>
        <authorList>
            <person name="Whitman W."/>
        </authorList>
    </citation>
    <scope>NUCLEOTIDE SEQUENCE [LARGE SCALE GENOMIC DNA]</scope>
    <source>
        <strain evidence="4 5">CECT 9025</strain>
    </source>
</reference>
<dbReference type="AlphaFoldDB" id="A0A318SRH6"/>
<keyword evidence="1" id="KW-0479">Metal-binding</keyword>
<dbReference type="EMBL" id="QJTE01000002">
    <property type="protein sequence ID" value="PYE84420.1"/>
    <property type="molecule type" value="Genomic_DNA"/>
</dbReference>
<organism evidence="4 5">
    <name type="scientific">Pseudoroseicyclus aestuarii</name>
    <dbReference type="NCBI Taxonomy" id="1795041"/>
    <lineage>
        <taxon>Bacteria</taxon>
        <taxon>Pseudomonadati</taxon>
        <taxon>Pseudomonadota</taxon>
        <taxon>Alphaproteobacteria</taxon>
        <taxon>Rhodobacterales</taxon>
        <taxon>Paracoccaceae</taxon>
        <taxon>Pseudoroseicyclus</taxon>
    </lineage>
</organism>
<evidence type="ECO:0000256" key="1">
    <source>
        <dbReference type="ARBA" id="ARBA00022723"/>
    </source>
</evidence>
<evidence type="ECO:0000313" key="5">
    <source>
        <dbReference type="Proteomes" id="UP000248311"/>
    </source>
</evidence>
<keyword evidence="5" id="KW-1185">Reference proteome</keyword>
<comment type="similarity">
    <text evidence="3">Belongs to the arginase family.</text>
</comment>
<dbReference type="InterPro" id="IPR006035">
    <property type="entry name" value="Ureohydrolase"/>
</dbReference>
<protein>
    <submittedName>
        <fullName evidence="4">Agmatinase</fullName>
    </submittedName>
</protein>
<comment type="caution">
    <text evidence="4">The sequence shown here is derived from an EMBL/GenBank/DDBJ whole genome shotgun (WGS) entry which is preliminary data.</text>
</comment>
<dbReference type="SUPFAM" id="SSF52768">
    <property type="entry name" value="Arginase/deacetylase"/>
    <property type="match status" value="1"/>
</dbReference>
<proteinExistence type="inferred from homology"/>
<dbReference type="PROSITE" id="PS51409">
    <property type="entry name" value="ARGINASE_2"/>
    <property type="match status" value="1"/>
</dbReference>
<name>A0A318SRH6_9RHOB</name>
<dbReference type="PIRSF" id="PIRSF036979">
    <property type="entry name" value="Arginase"/>
    <property type="match status" value="1"/>
</dbReference>
<dbReference type="PANTHER" id="PTHR11358:SF26">
    <property type="entry name" value="GUANIDINO ACID HYDROLASE, MITOCHONDRIAL"/>
    <property type="match status" value="1"/>
</dbReference>